<reference evidence="2 3" key="1">
    <citation type="submission" date="2018-02" db="EMBL/GenBank/DDBJ databases">
        <title>Draft genome of wild Prunus yedoensis var. nudiflora.</title>
        <authorList>
            <person name="Baek S."/>
            <person name="Kim J.-H."/>
            <person name="Choi K."/>
            <person name="Kim G.-B."/>
            <person name="Cho A."/>
            <person name="Jang H."/>
            <person name="Shin C.-H."/>
            <person name="Yu H.-J."/>
            <person name="Mun J.-H."/>
        </authorList>
    </citation>
    <scope>NUCLEOTIDE SEQUENCE [LARGE SCALE GENOMIC DNA]</scope>
    <source>
        <strain evidence="3">cv. Jeju island</strain>
        <tissue evidence="2">Leaf</tissue>
    </source>
</reference>
<evidence type="ECO:0000256" key="1">
    <source>
        <dbReference type="SAM" id="MobiDB-lite"/>
    </source>
</evidence>
<feature type="region of interest" description="Disordered" evidence="1">
    <location>
        <begin position="118"/>
        <end position="156"/>
    </location>
</feature>
<dbReference type="STRING" id="2094558.A0A314UXG1"/>
<protein>
    <submittedName>
        <fullName evidence="2">Protein DOG1-like 4</fullName>
    </submittedName>
</protein>
<dbReference type="Proteomes" id="UP000250321">
    <property type="component" value="Unassembled WGS sequence"/>
</dbReference>
<evidence type="ECO:0000313" key="2">
    <source>
        <dbReference type="EMBL" id="PQM41588.1"/>
    </source>
</evidence>
<dbReference type="EMBL" id="PJQY01002939">
    <property type="protein sequence ID" value="PQM41588.1"/>
    <property type="molecule type" value="Genomic_DNA"/>
</dbReference>
<name>A0A314UXG1_PRUYE</name>
<accession>A0A314UXG1</accession>
<organism evidence="2 3">
    <name type="scientific">Prunus yedoensis var. nudiflora</name>
    <dbReference type="NCBI Taxonomy" id="2094558"/>
    <lineage>
        <taxon>Eukaryota</taxon>
        <taxon>Viridiplantae</taxon>
        <taxon>Streptophyta</taxon>
        <taxon>Embryophyta</taxon>
        <taxon>Tracheophyta</taxon>
        <taxon>Spermatophyta</taxon>
        <taxon>Magnoliopsida</taxon>
        <taxon>eudicotyledons</taxon>
        <taxon>Gunneridae</taxon>
        <taxon>Pentapetalae</taxon>
        <taxon>rosids</taxon>
        <taxon>fabids</taxon>
        <taxon>Rosales</taxon>
        <taxon>Rosaceae</taxon>
        <taxon>Amygdaloideae</taxon>
        <taxon>Amygdaleae</taxon>
        <taxon>Prunus</taxon>
    </lineage>
</organism>
<sequence length="156" mass="16380">MPYHSLLFNKRAVHRVSWGLVGASANLSRSAPSFGGFTKLREQGPPTEAFDRTSSVPLPTILRREGPHRGGGRFRAVLSAMAELVREDHALACGFKPSLVLRMVDSSVEDLTAEQAREMEAVKGETAGGEGAVGDNGEDTGERGGAADSSAGEEGG</sequence>
<comment type="caution">
    <text evidence="2">The sequence shown here is derived from an EMBL/GenBank/DDBJ whole genome shotgun (WGS) entry which is preliminary data.</text>
</comment>
<proteinExistence type="predicted"/>
<evidence type="ECO:0000313" key="3">
    <source>
        <dbReference type="Proteomes" id="UP000250321"/>
    </source>
</evidence>
<feature type="compositionally biased region" description="Low complexity" evidence="1">
    <location>
        <begin position="146"/>
        <end position="156"/>
    </location>
</feature>
<keyword evidence="3" id="KW-1185">Reference proteome</keyword>
<dbReference type="AlphaFoldDB" id="A0A314UXG1"/>
<gene>
    <name evidence="2" type="ORF">Pyn_18513</name>
</gene>